<name>A0A0A9CED4_ARUDO</name>
<sequence>MLPNHPEPSLHRLGVSDMVKDGAGIEKHGHEEDKRQLSTPAWFFFNMSGPREGQETTLSPSLFLQDV</sequence>
<dbReference type="AlphaFoldDB" id="A0A0A9CED4"/>
<feature type="region of interest" description="Disordered" evidence="1">
    <location>
        <begin position="1"/>
        <end position="34"/>
    </location>
</feature>
<feature type="region of interest" description="Disordered" evidence="1">
    <location>
        <begin position="46"/>
        <end position="67"/>
    </location>
</feature>
<proteinExistence type="predicted"/>
<feature type="compositionally biased region" description="Polar residues" evidence="1">
    <location>
        <begin position="55"/>
        <end position="67"/>
    </location>
</feature>
<protein>
    <submittedName>
        <fullName evidence="2">Uncharacterized protein</fullName>
    </submittedName>
</protein>
<organism evidence="2">
    <name type="scientific">Arundo donax</name>
    <name type="common">Giant reed</name>
    <name type="synonym">Donax arundinaceus</name>
    <dbReference type="NCBI Taxonomy" id="35708"/>
    <lineage>
        <taxon>Eukaryota</taxon>
        <taxon>Viridiplantae</taxon>
        <taxon>Streptophyta</taxon>
        <taxon>Embryophyta</taxon>
        <taxon>Tracheophyta</taxon>
        <taxon>Spermatophyta</taxon>
        <taxon>Magnoliopsida</taxon>
        <taxon>Liliopsida</taxon>
        <taxon>Poales</taxon>
        <taxon>Poaceae</taxon>
        <taxon>PACMAD clade</taxon>
        <taxon>Arundinoideae</taxon>
        <taxon>Arundineae</taxon>
        <taxon>Arundo</taxon>
    </lineage>
</organism>
<evidence type="ECO:0000256" key="1">
    <source>
        <dbReference type="SAM" id="MobiDB-lite"/>
    </source>
</evidence>
<evidence type="ECO:0000313" key="2">
    <source>
        <dbReference type="EMBL" id="JAD72823.1"/>
    </source>
</evidence>
<reference evidence="2" key="2">
    <citation type="journal article" date="2015" name="Data Brief">
        <title>Shoot transcriptome of the giant reed, Arundo donax.</title>
        <authorList>
            <person name="Barrero R.A."/>
            <person name="Guerrero F.D."/>
            <person name="Moolhuijzen P."/>
            <person name="Goolsby J.A."/>
            <person name="Tidwell J."/>
            <person name="Bellgard S.E."/>
            <person name="Bellgard M.I."/>
        </authorList>
    </citation>
    <scope>NUCLEOTIDE SEQUENCE</scope>
    <source>
        <tissue evidence="2">Shoot tissue taken approximately 20 cm above the soil surface</tissue>
    </source>
</reference>
<reference evidence="2" key="1">
    <citation type="submission" date="2014-09" db="EMBL/GenBank/DDBJ databases">
        <authorList>
            <person name="Magalhaes I.L.F."/>
            <person name="Oliveira U."/>
            <person name="Santos F.R."/>
            <person name="Vidigal T.H.D.A."/>
            <person name="Brescovit A.D."/>
            <person name="Santos A.J."/>
        </authorList>
    </citation>
    <scope>NUCLEOTIDE SEQUENCE</scope>
    <source>
        <tissue evidence="2">Shoot tissue taken approximately 20 cm above the soil surface</tissue>
    </source>
</reference>
<accession>A0A0A9CED4</accession>
<dbReference type="EMBL" id="GBRH01225072">
    <property type="protein sequence ID" value="JAD72823.1"/>
    <property type="molecule type" value="Transcribed_RNA"/>
</dbReference>
<feature type="compositionally biased region" description="Basic and acidic residues" evidence="1">
    <location>
        <begin position="18"/>
        <end position="34"/>
    </location>
</feature>